<evidence type="ECO:0000313" key="1">
    <source>
        <dbReference type="EMBL" id="OYS12671.1"/>
    </source>
</evidence>
<comment type="caution">
    <text evidence="1">The sequence shown here is derived from an EMBL/GenBank/DDBJ whole genome shotgun (WGS) entry which is preliminary data.</text>
</comment>
<name>A0A9X6NYC5_LACJH</name>
<evidence type="ECO:0000313" key="2">
    <source>
        <dbReference type="Proteomes" id="UP000215693"/>
    </source>
</evidence>
<accession>A0A9X6NYC5</accession>
<dbReference type="EMBL" id="NGOH01000056">
    <property type="protein sequence ID" value="OYS12671.1"/>
    <property type="molecule type" value="Genomic_DNA"/>
</dbReference>
<reference evidence="1 2" key="2">
    <citation type="submission" date="2017-09" db="EMBL/GenBank/DDBJ databases">
        <title>Tripartite evolution among Lactobacillus johnsonii, Lactobacillus taiwanensis, Lactobacillus reuteri and their rodent host.</title>
        <authorList>
            <person name="Wang T."/>
            <person name="Knowles S."/>
            <person name="Cheng C."/>
        </authorList>
    </citation>
    <scope>NUCLEOTIDE SEQUENCE [LARGE SCALE GENOMIC DNA]</scope>
    <source>
        <strain evidence="1 2">117c</strain>
    </source>
</reference>
<sequence length="138" mass="16748">MLEGKYYLIKRNDHKWKFYWAPYEPAPKKDFDDWGVAVIDTSWKTKDPRPKHLRGKPLDYQLQPWIQVLRDPNVYSEKYDMYGKDWRGYSLTYEVMRCLIHSNKNCRRMLSVGVCQMAFPDSWAKQECSFFYKENLTK</sequence>
<reference evidence="1 2" key="1">
    <citation type="submission" date="2017-04" db="EMBL/GenBank/DDBJ databases">
        <authorList>
            <person name="Lin X.B."/>
            <person name="Stothard P."/>
            <person name="Tasseva G."/>
            <person name="Walter J."/>
        </authorList>
    </citation>
    <scope>NUCLEOTIDE SEQUENCE [LARGE SCALE GENOMIC DNA]</scope>
    <source>
        <strain evidence="1 2">117c</strain>
    </source>
</reference>
<dbReference type="Proteomes" id="UP000215693">
    <property type="component" value="Unassembled WGS sequence"/>
</dbReference>
<proteinExistence type="predicted"/>
<gene>
    <name evidence="1" type="ORF">CBF50_06045</name>
</gene>
<dbReference type="RefSeq" id="WP_094497427.1">
    <property type="nucleotide sequence ID" value="NZ_NGOD01000011.1"/>
</dbReference>
<dbReference type="AlphaFoldDB" id="A0A9X6NYC5"/>
<organism evidence="1 2">
    <name type="scientific">Lactobacillus johnsonii</name>
    <dbReference type="NCBI Taxonomy" id="33959"/>
    <lineage>
        <taxon>Bacteria</taxon>
        <taxon>Bacillati</taxon>
        <taxon>Bacillota</taxon>
        <taxon>Bacilli</taxon>
        <taxon>Lactobacillales</taxon>
        <taxon>Lactobacillaceae</taxon>
        <taxon>Lactobacillus</taxon>
    </lineage>
</organism>
<protein>
    <submittedName>
        <fullName evidence="1">Uncharacterized protein</fullName>
    </submittedName>
</protein>